<sequence length="201" mass="22410">MKAHPWLDLHLRPSLRLYSLLYPLDLPSIARKESTLRNGDLGENVRVANELGAGNGKGARLATIVSVTQSLIIGLSFWVIIMLFHNQIALIFSSSEAVLIAVNKLSILLAFTILLNSVQPVLSGNISILKKLRKNLYILYQRFVLIFGLIVGVAVGSGWQSYVAYINLGCYYCIGIPLGFLMGWVFNFGVMVKNVFLRLYY</sequence>
<keyword evidence="2" id="KW-0812">Transmembrane</keyword>
<feature type="transmembrane region" description="Helical" evidence="2">
    <location>
        <begin position="165"/>
        <end position="190"/>
    </location>
</feature>
<dbReference type="GO" id="GO:0022857">
    <property type="term" value="F:transmembrane transporter activity"/>
    <property type="evidence" value="ECO:0000318"/>
    <property type="project" value="GO_Central"/>
</dbReference>
<name>A0A078JAZ7_BRANA</name>
<evidence type="ECO:0000256" key="1">
    <source>
        <dbReference type="ARBA" id="ARBA00010199"/>
    </source>
</evidence>
<gene>
    <name evidence="3" type="primary">BnaC03g74640D</name>
    <name evidence="3" type="ORF">GSBRNA2T00033908001</name>
</gene>
<dbReference type="Proteomes" id="UP000028999">
    <property type="component" value="Unassembled WGS sequence"/>
</dbReference>
<dbReference type="InterPro" id="IPR002528">
    <property type="entry name" value="MATE_fam"/>
</dbReference>
<keyword evidence="2" id="KW-1133">Transmembrane helix</keyword>
<evidence type="ECO:0000313" key="4">
    <source>
        <dbReference type="Proteomes" id="UP000028999"/>
    </source>
</evidence>
<reference evidence="3 4" key="1">
    <citation type="journal article" date="2014" name="Science">
        <title>Plant genetics. Early allopolyploid evolution in the post-Neolithic Brassica napus oilseed genome.</title>
        <authorList>
            <person name="Chalhoub B."/>
            <person name="Denoeud F."/>
            <person name="Liu S."/>
            <person name="Parkin I.A."/>
            <person name="Tang H."/>
            <person name="Wang X."/>
            <person name="Chiquet J."/>
            <person name="Belcram H."/>
            <person name="Tong C."/>
            <person name="Samans B."/>
            <person name="Correa M."/>
            <person name="Da Silva C."/>
            <person name="Just J."/>
            <person name="Falentin C."/>
            <person name="Koh C.S."/>
            <person name="Le Clainche I."/>
            <person name="Bernard M."/>
            <person name="Bento P."/>
            <person name="Noel B."/>
            <person name="Labadie K."/>
            <person name="Alberti A."/>
            <person name="Charles M."/>
            <person name="Arnaud D."/>
            <person name="Guo H."/>
            <person name="Daviaud C."/>
            <person name="Alamery S."/>
            <person name="Jabbari K."/>
            <person name="Zhao M."/>
            <person name="Edger P.P."/>
            <person name="Chelaifa H."/>
            <person name="Tack D."/>
            <person name="Lassalle G."/>
            <person name="Mestiri I."/>
            <person name="Schnel N."/>
            <person name="Le Paslier M.C."/>
            <person name="Fan G."/>
            <person name="Renault V."/>
            <person name="Bayer P.E."/>
            <person name="Golicz A.A."/>
            <person name="Manoli S."/>
            <person name="Lee T.H."/>
            <person name="Thi V.H."/>
            <person name="Chalabi S."/>
            <person name="Hu Q."/>
            <person name="Fan C."/>
            <person name="Tollenaere R."/>
            <person name="Lu Y."/>
            <person name="Battail C."/>
            <person name="Shen J."/>
            <person name="Sidebottom C.H."/>
            <person name="Wang X."/>
            <person name="Canaguier A."/>
            <person name="Chauveau A."/>
            <person name="Berard A."/>
            <person name="Deniot G."/>
            <person name="Guan M."/>
            <person name="Liu Z."/>
            <person name="Sun F."/>
            <person name="Lim Y.P."/>
            <person name="Lyons E."/>
            <person name="Town C.D."/>
            <person name="Bancroft I."/>
            <person name="Wang X."/>
            <person name="Meng J."/>
            <person name="Ma J."/>
            <person name="Pires J.C."/>
            <person name="King G.J."/>
            <person name="Brunel D."/>
            <person name="Delourme R."/>
            <person name="Renard M."/>
            <person name="Aury J.M."/>
            <person name="Adams K.L."/>
            <person name="Batley J."/>
            <person name="Snowdon R.J."/>
            <person name="Tost J."/>
            <person name="Edwards D."/>
            <person name="Zhou Y."/>
            <person name="Hua W."/>
            <person name="Sharpe A.G."/>
            <person name="Paterson A.H."/>
            <person name="Guan C."/>
            <person name="Wincker P."/>
        </authorList>
    </citation>
    <scope>NUCLEOTIDE SEQUENCE [LARGE SCALE GENOMIC DNA]</scope>
    <source>
        <strain evidence="4">cv. Darmor-bzh</strain>
    </source>
</reference>
<proteinExistence type="inferred from homology"/>
<dbReference type="PANTHER" id="PTHR11206">
    <property type="entry name" value="MULTIDRUG RESISTANCE PROTEIN"/>
    <property type="match status" value="1"/>
</dbReference>
<protein>
    <submittedName>
        <fullName evidence="3">BnaC03g74640D protein</fullName>
    </submittedName>
</protein>
<feature type="transmembrane region" description="Helical" evidence="2">
    <location>
        <begin position="61"/>
        <end position="85"/>
    </location>
</feature>
<keyword evidence="2" id="KW-0472">Membrane</keyword>
<evidence type="ECO:0000313" key="3">
    <source>
        <dbReference type="EMBL" id="CDY61496.1"/>
    </source>
</evidence>
<accession>A0A078JAZ7</accession>
<feature type="transmembrane region" description="Helical" evidence="2">
    <location>
        <begin position="97"/>
        <end position="118"/>
    </location>
</feature>
<organism evidence="3 4">
    <name type="scientific">Brassica napus</name>
    <name type="common">Rape</name>
    <dbReference type="NCBI Taxonomy" id="3708"/>
    <lineage>
        <taxon>Eukaryota</taxon>
        <taxon>Viridiplantae</taxon>
        <taxon>Streptophyta</taxon>
        <taxon>Embryophyta</taxon>
        <taxon>Tracheophyta</taxon>
        <taxon>Spermatophyta</taxon>
        <taxon>Magnoliopsida</taxon>
        <taxon>eudicotyledons</taxon>
        <taxon>Gunneridae</taxon>
        <taxon>Pentapetalae</taxon>
        <taxon>rosids</taxon>
        <taxon>malvids</taxon>
        <taxon>Brassicales</taxon>
        <taxon>Brassicaceae</taxon>
        <taxon>Brassiceae</taxon>
        <taxon>Brassica</taxon>
    </lineage>
</organism>
<dbReference type="AlphaFoldDB" id="A0A078JAZ7"/>
<dbReference type="EMBL" id="LK034003">
    <property type="protein sequence ID" value="CDY61496.1"/>
    <property type="molecule type" value="Genomic_DNA"/>
</dbReference>
<dbReference type="Gramene" id="CDY61496">
    <property type="protein sequence ID" value="CDY61496"/>
    <property type="gene ID" value="GSBRNA2T00033908001"/>
</dbReference>
<comment type="similarity">
    <text evidence="1">Belongs to the multi antimicrobial extrusion (MATE) (TC 2.A.66.1) family.</text>
</comment>
<dbReference type="Pfam" id="PF01554">
    <property type="entry name" value="MatE"/>
    <property type="match status" value="1"/>
</dbReference>
<dbReference type="GO" id="GO:0016020">
    <property type="term" value="C:membrane"/>
    <property type="evidence" value="ECO:0000318"/>
    <property type="project" value="GO_Central"/>
</dbReference>
<keyword evidence="4" id="KW-1185">Reference proteome</keyword>
<evidence type="ECO:0000256" key="2">
    <source>
        <dbReference type="SAM" id="Phobius"/>
    </source>
</evidence>
<dbReference type="PaxDb" id="3708-A0A078JAZ7"/>
<dbReference type="GO" id="GO:0015297">
    <property type="term" value="F:antiporter activity"/>
    <property type="evidence" value="ECO:0007669"/>
    <property type="project" value="InterPro"/>
</dbReference>
<dbReference type="GO" id="GO:0042910">
    <property type="term" value="F:xenobiotic transmembrane transporter activity"/>
    <property type="evidence" value="ECO:0007669"/>
    <property type="project" value="InterPro"/>
</dbReference>
<feature type="transmembrane region" description="Helical" evidence="2">
    <location>
        <begin position="139"/>
        <end position="159"/>
    </location>
</feature>